<sequence length="109" mass="11836">MSKKKSKLNEPTGLKRIGQLMPFGEGVKVTGANLGTITHLLSLDAEREKLHTAMVVEFADDGHLVAVSVHQNGRVAGMFPGDYVIRDRDKNVWALPAEQFIADGLVAIP</sequence>
<organism evidence="1 2">
    <name type="scientific">Mycobacterium phage Rey</name>
    <dbReference type="NCBI Taxonomy" id="1034115"/>
    <lineage>
        <taxon>Viruses</taxon>
        <taxon>Duplodnaviria</taxon>
        <taxon>Heunggongvirae</taxon>
        <taxon>Uroviricota</taxon>
        <taxon>Caudoviricetes</taxon>
        <taxon>Vilmaviridae</taxon>
        <taxon>Mclasvirinae</taxon>
        <taxon>Reyvirus</taxon>
        <taxon>Reyvirus rey</taxon>
    </lineage>
</organism>
<dbReference type="Proteomes" id="UP000008418">
    <property type="component" value="Segment"/>
</dbReference>
<accession>G1D5B6</accession>
<dbReference type="GeneID" id="40080966"/>
<keyword evidence="2" id="KW-1185">Reference proteome</keyword>
<proteinExistence type="predicted"/>
<evidence type="ECO:0000313" key="2">
    <source>
        <dbReference type="Proteomes" id="UP000008418"/>
    </source>
</evidence>
<dbReference type="RefSeq" id="YP_009605044.1">
    <property type="nucleotide sequence ID" value="NC_041971.1"/>
</dbReference>
<dbReference type="KEGG" id="vg:40080966"/>
<evidence type="ECO:0000313" key="1">
    <source>
        <dbReference type="EMBL" id="AEK09966.1"/>
    </source>
</evidence>
<reference evidence="1 2" key="1">
    <citation type="journal article" date="2011" name="PLoS ONE">
        <title>Cluster K Mycobacteriophages: Insights into the Evolutionary Origins of Mycobacteriophage TM4.</title>
        <authorList>
            <person name="Pope W.H."/>
            <person name="Ferreira C.M."/>
            <person name="Jacobs-Sera D."/>
            <person name="Benjamin R.C."/>
            <person name="Davis A.J."/>
            <person name="Dejong R.J."/>
            <person name="Elgin S.C."/>
            <person name="Guilfoile F.R."/>
            <person name="Forsyth M.H."/>
            <person name="Harris A.D."/>
            <person name="Harvey S.E."/>
            <person name="Hughes L.E."/>
            <person name="Hynes P.M."/>
            <person name="Jackson A.S."/>
            <person name="Jalal M.D."/>
            <person name="Macmurray E.A."/>
            <person name="Manley C.M."/>
            <person name="McDonough M.J."/>
            <person name="Mosier J.L."/>
            <person name="Osterbann L.J."/>
            <person name="Rabinowitz H.S."/>
            <person name="Rhyan C.N."/>
            <person name="Russell D.A."/>
            <person name="Saha M.S."/>
            <person name="Shaffer C.D."/>
            <person name="Simon S.E."/>
            <person name="Sims E.F."/>
            <person name="Tovar I.G."/>
            <person name="Weisser E.G."/>
            <person name="Wertz J.T."/>
            <person name="Weston-Hafer K.A."/>
            <person name="Williamson K.E."/>
            <person name="Zhang B."/>
            <person name="Cresawn S.G."/>
            <person name="Jain P."/>
            <person name="Piuri M."/>
            <person name="Jacobs W.R.Jr."/>
            <person name="Hendrix R.W."/>
            <person name="Hatfull G.F."/>
        </authorList>
    </citation>
    <scope>NUCLEOTIDE SEQUENCE [LARGE SCALE GENOMIC DNA]</scope>
    <source>
        <strain evidence="1">Rey</strain>
    </source>
</reference>
<gene>
    <name evidence="1" type="primary">54</name>
    <name evidence="1" type="ORF">PBI_REY_54</name>
</gene>
<protein>
    <submittedName>
        <fullName evidence="1">Uncharacterized protein</fullName>
    </submittedName>
</protein>
<dbReference type="EMBL" id="JF937105">
    <property type="protein sequence ID" value="AEK09966.1"/>
    <property type="molecule type" value="Genomic_DNA"/>
</dbReference>
<name>G1D5B6_9CAUD</name>